<dbReference type="GO" id="GO:0022904">
    <property type="term" value="P:respiratory electron transport chain"/>
    <property type="evidence" value="ECO:0007669"/>
    <property type="project" value="InterPro"/>
</dbReference>
<keyword evidence="4" id="KW-1003">Cell membrane</keyword>
<dbReference type="AlphaFoldDB" id="A0A2C9CMJ8"/>
<evidence type="ECO:0000313" key="16">
    <source>
        <dbReference type="Proteomes" id="UP000220034"/>
    </source>
</evidence>
<dbReference type="Pfam" id="PF01292">
    <property type="entry name" value="Ni_hydr_CYTB"/>
    <property type="match status" value="1"/>
</dbReference>
<evidence type="ECO:0000256" key="10">
    <source>
        <dbReference type="ARBA" id="ARBA00023004"/>
    </source>
</evidence>
<keyword evidence="8" id="KW-0249">Electron transport</keyword>
<comment type="cofactor">
    <cofactor evidence="1">
        <name>heme b</name>
        <dbReference type="ChEBI" id="CHEBI:60344"/>
    </cofactor>
</comment>
<keyword evidence="9 13" id="KW-1133">Transmembrane helix</keyword>
<evidence type="ECO:0000256" key="4">
    <source>
        <dbReference type="ARBA" id="ARBA00022475"/>
    </source>
</evidence>
<dbReference type="PANTHER" id="PTHR30529:SF1">
    <property type="entry name" value="CYTOCHROME B561 HOMOLOG 2"/>
    <property type="match status" value="1"/>
</dbReference>
<feature type="transmembrane region" description="Helical" evidence="13">
    <location>
        <begin position="12"/>
        <end position="30"/>
    </location>
</feature>
<keyword evidence="6 13" id="KW-0812">Transmembrane</keyword>
<dbReference type="EMBL" id="OCTN01000001">
    <property type="protein sequence ID" value="SOH92534.1"/>
    <property type="molecule type" value="Genomic_DNA"/>
</dbReference>
<keyword evidence="10" id="KW-0408">Iron</keyword>
<dbReference type="RefSeq" id="WP_097928108.1">
    <property type="nucleotide sequence ID" value="NZ_OCTN01000001.1"/>
</dbReference>
<evidence type="ECO:0000256" key="9">
    <source>
        <dbReference type="ARBA" id="ARBA00022989"/>
    </source>
</evidence>
<dbReference type="Proteomes" id="UP000220034">
    <property type="component" value="Unassembled WGS sequence"/>
</dbReference>
<dbReference type="GO" id="GO:0009055">
    <property type="term" value="F:electron transfer activity"/>
    <property type="evidence" value="ECO:0007669"/>
    <property type="project" value="InterPro"/>
</dbReference>
<evidence type="ECO:0000256" key="2">
    <source>
        <dbReference type="ARBA" id="ARBA00004651"/>
    </source>
</evidence>
<dbReference type="SUPFAM" id="SSF81342">
    <property type="entry name" value="Transmembrane di-heme cytochromes"/>
    <property type="match status" value="1"/>
</dbReference>
<feature type="transmembrane region" description="Helical" evidence="13">
    <location>
        <begin position="96"/>
        <end position="118"/>
    </location>
</feature>
<dbReference type="GO" id="GO:0005886">
    <property type="term" value="C:plasma membrane"/>
    <property type="evidence" value="ECO:0007669"/>
    <property type="project" value="UniProtKB-SubCell"/>
</dbReference>
<dbReference type="PANTHER" id="PTHR30529">
    <property type="entry name" value="CYTOCHROME B561"/>
    <property type="match status" value="1"/>
</dbReference>
<feature type="transmembrane region" description="Helical" evidence="13">
    <location>
        <begin position="150"/>
        <end position="172"/>
    </location>
</feature>
<evidence type="ECO:0000313" key="15">
    <source>
        <dbReference type="EMBL" id="SOH92534.1"/>
    </source>
</evidence>
<dbReference type="GO" id="GO:0046872">
    <property type="term" value="F:metal ion binding"/>
    <property type="evidence" value="ECO:0007669"/>
    <property type="project" value="UniProtKB-KW"/>
</dbReference>
<keyword evidence="16" id="KW-1185">Reference proteome</keyword>
<dbReference type="OrthoDB" id="8156287at2"/>
<sequence length="183" mass="19835">MSYSYPTARKALHWIIAILVLAMLPMGLIFTDFDNKSAIEGALGEGSFDLVYGIHKSTGFLILGLMLLRTVMAFFQPKPPYEVPLTKVEKAGSGAVHGLLYLLLIAVPVLGWIGVSAYRAPLPFYGLFEMPPIVAQDREFSHTALGAHGIAAKVVMALLVAHIGAALFHGFVKKDGLLRRMIG</sequence>
<dbReference type="GO" id="GO:0020037">
    <property type="term" value="F:heme binding"/>
    <property type="evidence" value="ECO:0007669"/>
    <property type="project" value="TreeGrafter"/>
</dbReference>
<feature type="domain" description="Cytochrome b561 bacterial/Ni-hydrogenase" evidence="14">
    <location>
        <begin position="5"/>
        <end position="183"/>
    </location>
</feature>
<name>A0A2C9CMJ8_9RHOB</name>
<evidence type="ECO:0000256" key="5">
    <source>
        <dbReference type="ARBA" id="ARBA00022617"/>
    </source>
</evidence>
<evidence type="ECO:0000256" key="1">
    <source>
        <dbReference type="ARBA" id="ARBA00001970"/>
    </source>
</evidence>
<keyword evidence="11 13" id="KW-0472">Membrane</keyword>
<evidence type="ECO:0000256" key="13">
    <source>
        <dbReference type="SAM" id="Phobius"/>
    </source>
</evidence>
<evidence type="ECO:0000256" key="12">
    <source>
        <dbReference type="ARBA" id="ARBA00037975"/>
    </source>
</evidence>
<evidence type="ECO:0000256" key="3">
    <source>
        <dbReference type="ARBA" id="ARBA00022448"/>
    </source>
</evidence>
<evidence type="ECO:0000256" key="11">
    <source>
        <dbReference type="ARBA" id="ARBA00023136"/>
    </source>
</evidence>
<dbReference type="InterPro" id="IPR011577">
    <property type="entry name" value="Cyt_b561_bac/Ni-Hgenase"/>
</dbReference>
<dbReference type="InterPro" id="IPR052168">
    <property type="entry name" value="Cytochrome_b561_oxidase"/>
</dbReference>
<reference evidence="16" key="1">
    <citation type="submission" date="2017-09" db="EMBL/GenBank/DDBJ databases">
        <authorList>
            <person name="Varghese N."/>
            <person name="Submissions S."/>
        </authorList>
    </citation>
    <scope>NUCLEOTIDE SEQUENCE [LARGE SCALE GENOMIC DNA]</scope>
    <source>
        <strain evidence="16">C7</strain>
    </source>
</reference>
<organism evidence="15 16">
    <name type="scientific">Pontivivens marinum</name>
    <dbReference type="NCBI Taxonomy" id="1690039"/>
    <lineage>
        <taxon>Bacteria</taxon>
        <taxon>Pseudomonadati</taxon>
        <taxon>Pseudomonadota</taxon>
        <taxon>Alphaproteobacteria</taxon>
        <taxon>Rhodobacterales</taxon>
        <taxon>Paracoccaceae</taxon>
        <taxon>Pontivivens</taxon>
    </lineage>
</organism>
<proteinExistence type="inferred from homology"/>
<accession>A0A2C9CMJ8</accession>
<feature type="transmembrane region" description="Helical" evidence="13">
    <location>
        <begin position="50"/>
        <end position="75"/>
    </location>
</feature>
<keyword evidence="3" id="KW-0813">Transport</keyword>
<evidence type="ECO:0000259" key="14">
    <source>
        <dbReference type="Pfam" id="PF01292"/>
    </source>
</evidence>
<protein>
    <submittedName>
        <fullName evidence="15">Cytochrome b561</fullName>
    </submittedName>
</protein>
<evidence type="ECO:0000256" key="8">
    <source>
        <dbReference type="ARBA" id="ARBA00022982"/>
    </source>
</evidence>
<evidence type="ECO:0000256" key="7">
    <source>
        <dbReference type="ARBA" id="ARBA00022723"/>
    </source>
</evidence>
<dbReference type="InterPro" id="IPR016174">
    <property type="entry name" value="Di-haem_cyt_TM"/>
</dbReference>
<keyword evidence="5" id="KW-0349">Heme</keyword>
<gene>
    <name evidence="15" type="ORF">SAMN06273572_101381</name>
</gene>
<evidence type="ECO:0000256" key="6">
    <source>
        <dbReference type="ARBA" id="ARBA00022692"/>
    </source>
</evidence>
<keyword evidence="7" id="KW-0479">Metal-binding</keyword>
<comment type="similarity">
    <text evidence="12">Belongs to the cytochrome b561 family.</text>
</comment>
<dbReference type="Gene3D" id="1.20.950.20">
    <property type="entry name" value="Transmembrane di-heme cytochromes, Chain C"/>
    <property type="match status" value="1"/>
</dbReference>
<comment type="subcellular location">
    <subcellularLocation>
        <location evidence="2">Cell membrane</location>
        <topology evidence="2">Multi-pass membrane protein</topology>
    </subcellularLocation>
</comment>